<name>A0A919FV14_9ACTN</name>
<proteinExistence type="predicted"/>
<accession>A0A919FV14</accession>
<feature type="domain" description="Fibronectin type III-like" evidence="1">
    <location>
        <begin position="1"/>
        <end position="56"/>
    </location>
</feature>
<dbReference type="RefSeq" id="WP_373316924.1">
    <property type="nucleotide sequence ID" value="NZ_BNCD01000002.1"/>
</dbReference>
<evidence type="ECO:0000259" key="1">
    <source>
        <dbReference type="SMART" id="SM01217"/>
    </source>
</evidence>
<comment type="caution">
    <text evidence="2">The sequence shown here is derived from an EMBL/GenBank/DDBJ whole genome shotgun (WGS) entry which is preliminary data.</text>
</comment>
<dbReference type="Gene3D" id="2.60.40.10">
    <property type="entry name" value="Immunoglobulins"/>
    <property type="match status" value="1"/>
</dbReference>
<organism evidence="2 3">
    <name type="scientific">Streptomyces sulfonofaciens</name>
    <dbReference type="NCBI Taxonomy" id="68272"/>
    <lineage>
        <taxon>Bacteria</taxon>
        <taxon>Bacillati</taxon>
        <taxon>Actinomycetota</taxon>
        <taxon>Actinomycetes</taxon>
        <taxon>Kitasatosporales</taxon>
        <taxon>Streptomycetaceae</taxon>
        <taxon>Streptomyces</taxon>
    </lineage>
</organism>
<dbReference type="Pfam" id="PF14310">
    <property type="entry name" value="Fn3-like"/>
    <property type="match status" value="1"/>
</dbReference>
<keyword evidence="3" id="KW-1185">Reference proteome</keyword>
<reference evidence="2" key="2">
    <citation type="submission" date="2020-09" db="EMBL/GenBank/DDBJ databases">
        <authorList>
            <person name="Sun Q."/>
            <person name="Ohkuma M."/>
        </authorList>
    </citation>
    <scope>NUCLEOTIDE SEQUENCE</scope>
    <source>
        <strain evidence="2">JCM 5069</strain>
    </source>
</reference>
<reference evidence="2" key="1">
    <citation type="journal article" date="2014" name="Int. J. Syst. Evol. Microbiol.">
        <title>Complete genome sequence of Corynebacterium casei LMG S-19264T (=DSM 44701T), isolated from a smear-ripened cheese.</title>
        <authorList>
            <consortium name="US DOE Joint Genome Institute (JGI-PGF)"/>
            <person name="Walter F."/>
            <person name="Albersmeier A."/>
            <person name="Kalinowski J."/>
            <person name="Ruckert C."/>
        </authorList>
    </citation>
    <scope>NUCLEOTIDE SEQUENCE</scope>
    <source>
        <strain evidence="2">JCM 5069</strain>
    </source>
</reference>
<dbReference type="Proteomes" id="UP000603708">
    <property type="component" value="Unassembled WGS sequence"/>
</dbReference>
<gene>
    <name evidence="2" type="ORF">GCM10018793_09520</name>
</gene>
<dbReference type="SMART" id="SM01217">
    <property type="entry name" value="Fn3_like"/>
    <property type="match status" value="1"/>
</dbReference>
<protein>
    <recommendedName>
        <fullName evidence="1">Fibronectin type III-like domain-containing protein</fullName>
    </recommendedName>
</protein>
<dbReference type="InterPro" id="IPR026891">
    <property type="entry name" value="Fn3-like"/>
</dbReference>
<dbReference type="EMBL" id="BNCD01000002">
    <property type="protein sequence ID" value="GHH72466.1"/>
    <property type="molecule type" value="Genomic_DNA"/>
</dbReference>
<dbReference type="InterPro" id="IPR013783">
    <property type="entry name" value="Ig-like_fold"/>
</dbReference>
<dbReference type="AlphaFoldDB" id="A0A919FV14"/>
<evidence type="ECO:0000313" key="3">
    <source>
        <dbReference type="Proteomes" id="UP000603708"/>
    </source>
</evidence>
<evidence type="ECO:0000313" key="2">
    <source>
        <dbReference type="EMBL" id="GHH72466.1"/>
    </source>
</evidence>
<sequence>MAARQELRAFARVTLDAGTTTVVRLRLGGDDLAAVTRDLRFAVEPGRYEVEAGESSGALRAAVLDIV</sequence>
<dbReference type="GO" id="GO:0005975">
    <property type="term" value="P:carbohydrate metabolic process"/>
    <property type="evidence" value="ECO:0007669"/>
    <property type="project" value="UniProtKB-ARBA"/>
</dbReference>